<accession>W3WYC2</accession>
<dbReference type="GeneID" id="19274961"/>
<dbReference type="OrthoDB" id="10552216at2759"/>
<protein>
    <submittedName>
        <fullName evidence="2">Uncharacterized protein</fullName>
    </submittedName>
</protein>
<organism evidence="2 3">
    <name type="scientific">Pestalotiopsis fici (strain W106-1 / CGMCC3.15140)</name>
    <dbReference type="NCBI Taxonomy" id="1229662"/>
    <lineage>
        <taxon>Eukaryota</taxon>
        <taxon>Fungi</taxon>
        <taxon>Dikarya</taxon>
        <taxon>Ascomycota</taxon>
        <taxon>Pezizomycotina</taxon>
        <taxon>Sordariomycetes</taxon>
        <taxon>Xylariomycetidae</taxon>
        <taxon>Amphisphaeriales</taxon>
        <taxon>Sporocadaceae</taxon>
        <taxon>Pestalotiopsis</taxon>
    </lineage>
</organism>
<dbReference type="EMBL" id="KI912115">
    <property type="protein sequence ID" value="ETS77886.1"/>
    <property type="molecule type" value="Genomic_DNA"/>
</dbReference>
<sequence>MSGSNLPAPDEKRVSTEENSVVKWLNNVVEPFEQVDEEAPPIPTRNPLRLLIRREPTYDELEVSPGSDGMDTEAKLWHKHDSDPEPEKKQDDKNPRVEVADQRRKI</sequence>
<dbReference type="RefSeq" id="XP_007836720.1">
    <property type="nucleotide sequence ID" value="XM_007838529.1"/>
</dbReference>
<dbReference type="Proteomes" id="UP000030651">
    <property type="component" value="Unassembled WGS sequence"/>
</dbReference>
<name>W3WYC2_PESFW</name>
<gene>
    <name evidence="2" type="ORF">PFICI_09948</name>
</gene>
<dbReference type="AlphaFoldDB" id="W3WYC2"/>
<evidence type="ECO:0000313" key="3">
    <source>
        <dbReference type="Proteomes" id="UP000030651"/>
    </source>
</evidence>
<dbReference type="InParanoid" id="W3WYC2"/>
<feature type="region of interest" description="Disordered" evidence="1">
    <location>
        <begin position="53"/>
        <end position="106"/>
    </location>
</feature>
<evidence type="ECO:0000256" key="1">
    <source>
        <dbReference type="SAM" id="MobiDB-lite"/>
    </source>
</evidence>
<proteinExistence type="predicted"/>
<keyword evidence="3" id="KW-1185">Reference proteome</keyword>
<feature type="compositionally biased region" description="Basic and acidic residues" evidence="1">
    <location>
        <begin position="72"/>
        <end position="106"/>
    </location>
</feature>
<dbReference type="KEGG" id="pfy:PFICI_09948"/>
<evidence type="ECO:0000313" key="2">
    <source>
        <dbReference type="EMBL" id="ETS77886.1"/>
    </source>
</evidence>
<dbReference type="HOGENOM" id="CLU_2224136_0_0_1"/>
<reference evidence="3" key="1">
    <citation type="journal article" date="2015" name="BMC Genomics">
        <title>Genomic and transcriptomic analysis of the endophytic fungus Pestalotiopsis fici reveals its lifestyle and high potential for synthesis of natural products.</title>
        <authorList>
            <person name="Wang X."/>
            <person name="Zhang X."/>
            <person name="Liu L."/>
            <person name="Xiang M."/>
            <person name="Wang W."/>
            <person name="Sun X."/>
            <person name="Che Y."/>
            <person name="Guo L."/>
            <person name="Liu G."/>
            <person name="Guo L."/>
            <person name="Wang C."/>
            <person name="Yin W.B."/>
            <person name="Stadler M."/>
            <person name="Zhang X."/>
            <person name="Liu X."/>
        </authorList>
    </citation>
    <scope>NUCLEOTIDE SEQUENCE [LARGE SCALE GENOMIC DNA]</scope>
    <source>
        <strain evidence="3">W106-1 / CGMCC3.15140</strain>
    </source>
</reference>